<dbReference type="Gene3D" id="3.20.20.70">
    <property type="entry name" value="Aldolase class I"/>
    <property type="match status" value="1"/>
</dbReference>
<keyword evidence="3" id="KW-0949">S-adenosyl-L-methionine</keyword>
<comment type="cofactor">
    <cofactor evidence="1">
        <name>[4Fe-4S] cluster</name>
        <dbReference type="ChEBI" id="CHEBI:49883"/>
    </cofactor>
</comment>
<gene>
    <name evidence="8" type="primary">amrS</name>
    <name evidence="8" type="ORF">LIZ65_17820</name>
</gene>
<evidence type="ECO:0000259" key="7">
    <source>
        <dbReference type="PROSITE" id="PS51918"/>
    </source>
</evidence>
<evidence type="ECO:0000256" key="1">
    <source>
        <dbReference type="ARBA" id="ARBA00001966"/>
    </source>
</evidence>
<evidence type="ECO:0000256" key="5">
    <source>
        <dbReference type="ARBA" id="ARBA00023004"/>
    </source>
</evidence>
<keyword evidence="9" id="KW-1185">Reference proteome</keyword>
<dbReference type="SFLD" id="SFLDG01101">
    <property type="entry name" value="Uncharacterised_Radical_SAM_Su"/>
    <property type="match status" value="1"/>
</dbReference>
<keyword evidence="2" id="KW-0004">4Fe-4S</keyword>
<dbReference type="CDD" id="cd01335">
    <property type="entry name" value="Radical_SAM"/>
    <property type="match status" value="1"/>
</dbReference>
<dbReference type="Proteomes" id="UP001299546">
    <property type="component" value="Unassembled WGS sequence"/>
</dbReference>
<dbReference type="InterPro" id="IPR058240">
    <property type="entry name" value="rSAM_sf"/>
</dbReference>
<dbReference type="PANTHER" id="PTHR30352">
    <property type="entry name" value="PYRUVATE FORMATE-LYASE-ACTIVATING ENZYME"/>
    <property type="match status" value="1"/>
</dbReference>
<dbReference type="SFLD" id="SFLDS00029">
    <property type="entry name" value="Radical_SAM"/>
    <property type="match status" value="1"/>
</dbReference>
<dbReference type="NCBIfam" id="TIGR04337">
    <property type="entry name" value="AmmeMemoSam_rS"/>
    <property type="match status" value="1"/>
</dbReference>
<dbReference type="RefSeq" id="WP_066730675.1">
    <property type="nucleotide sequence ID" value="NZ_JAJCIQ010000004.1"/>
</dbReference>
<dbReference type="InterPro" id="IPR034457">
    <property type="entry name" value="Organic_radical-activating"/>
</dbReference>
<evidence type="ECO:0000256" key="3">
    <source>
        <dbReference type="ARBA" id="ARBA00022691"/>
    </source>
</evidence>
<dbReference type="SMART" id="SM00729">
    <property type="entry name" value="Elp3"/>
    <property type="match status" value="1"/>
</dbReference>
<dbReference type="InterPro" id="IPR027596">
    <property type="entry name" value="AmmeMemoSam_rS"/>
</dbReference>
<dbReference type="InterPro" id="IPR007197">
    <property type="entry name" value="rSAM"/>
</dbReference>
<feature type="domain" description="Radical SAM core" evidence="7">
    <location>
        <begin position="55"/>
        <end position="276"/>
    </location>
</feature>
<evidence type="ECO:0000256" key="6">
    <source>
        <dbReference type="ARBA" id="ARBA00023014"/>
    </source>
</evidence>
<dbReference type="PANTHER" id="PTHR30352:SF5">
    <property type="entry name" value="PYRUVATE FORMATE-LYASE 1-ACTIVATING ENZYME"/>
    <property type="match status" value="1"/>
</dbReference>
<reference evidence="8 9" key="1">
    <citation type="submission" date="2021-10" db="EMBL/GenBank/DDBJ databases">
        <title>Collection of gut derived symbiotic bacterial strains cultured from healthy donors.</title>
        <authorList>
            <person name="Lin H."/>
            <person name="Littmann E."/>
            <person name="Kohout C."/>
            <person name="Pamer E.G."/>
        </authorList>
    </citation>
    <scope>NUCLEOTIDE SEQUENCE [LARGE SCALE GENOMIC DNA]</scope>
    <source>
        <strain evidence="8 9">DFI.1.165</strain>
    </source>
</reference>
<name>A0ABS8DL24_9FIRM</name>
<evidence type="ECO:0000256" key="4">
    <source>
        <dbReference type="ARBA" id="ARBA00022723"/>
    </source>
</evidence>
<dbReference type="InterPro" id="IPR006638">
    <property type="entry name" value="Elp3/MiaA/NifB-like_rSAM"/>
</dbReference>
<dbReference type="EMBL" id="JAJCIS010000019">
    <property type="protein sequence ID" value="MCB7389145.1"/>
    <property type="molecule type" value="Genomic_DNA"/>
</dbReference>
<proteinExistence type="predicted"/>
<keyword evidence="5" id="KW-0408">Iron</keyword>
<protein>
    <submittedName>
        <fullName evidence="8">AmmeMemoRadiSam system radical SAM enzyme</fullName>
    </submittedName>
</protein>
<keyword evidence="4" id="KW-0479">Metal-binding</keyword>
<dbReference type="InterPro" id="IPR013785">
    <property type="entry name" value="Aldolase_TIM"/>
</dbReference>
<comment type="caution">
    <text evidence="8">The sequence shown here is derived from an EMBL/GenBank/DDBJ whole genome shotgun (WGS) entry which is preliminary data.</text>
</comment>
<dbReference type="InterPro" id="IPR016431">
    <property type="entry name" value="Pyrv-formate_lyase-activ_prd"/>
</dbReference>
<dbReference type="PROSITE" id="PS51918">
    <property type="entry name" value="RADICAL_SAM"/>
    <property type="match status" value="1"/>
</dbReference>
<organism evidence="8 9">
    <name type="scientific">Bariatricus massiliensis</name>
    <dbReference type="NCBI Taxonomy" id="1745713"/>
    <lineage>
        <taxon>Bacteria</taxon>
        <taxon>Bacillati</taxon>
        <taxon>Bacillota</taxon>
        <taxon>Clostridia</taxon>
        <taxon>Lachnospirales</taxon>
        <taxon>Lachnospiraceae</taxon>
        <taxon>Bariatricus</taxon>
    </lineage>
</organism>
<evidence type="ECO:0000313" key="9">
    <source>
        <dbReference type="Proteomes" id="UP001299546"/>
    </source>
</evidence>
<accession>A0ABS8DL24</accession>
<evidence type="ECO:0000313" key="8">
    <source>
        <dbReference type="EMBL" id="MCB7389145.1"/>
    </source>
</evidence>
<keyword evidence="6" id="KW-0411">Iron-sulfur</keyword>
<dbReference type="Pfam" id="PF04055">
    <property type="entry name" value="Radical_SAM"/>
    <property type="match status" value="1"/>
</dbReference>
<dbReference type="PIRSF" id="PIRSF004869">
    <property type="entry name" value="PflX_prd"/>
    <property type="match status" value="1"/>
</dbReference>
<evidence type="ECO:0000256" key="2">
    <source>
        <dbReference type="ARBA" id="ARBA00022485"/>
    </source>
</evidence>
<dbReference type="SUPFAM" id="SSF102114">
    <property type="entry name" value="Radical SAM enzymes"/>
    <property type="match status" value="1"/>
</dbReference>
<sequence length="277" mass="31130">MKKVCTTCMHRCILEEGQIGRCGARKNQQGDIICGNYGWVTSMALDSVEKKPLRRFMAGNMVLSVGSFGCNLSCPFCQNHEISMTAEEKGKQNAVYVSPQELCRRAEELKIRGNIGVAYTYNEPLAGWEYVRDTAKLVHEAGMKNIVVTNGSFMEEVLAEIGPYVDAMNIDLKGFSKEYYRKLGGDLETVKRFIAAAAGRCHVELTTLIVPGENDAPDEMRELAGWIASLSRKIPLHVTRFFPRRKMSDRAPTKVEDVYRLAEIAEKYLEYVYTGNC</sequence>